<comment type="caution">
    <text evidence="9">The sequence shown here is derived from an EMBL/GenBank/DDBJ whole genome shotgun (WGS) entry which is preliminary data.</text>
</comment>
<comment type="similarity">
    <text evidence="1">Belongs to the GMC oxidoreductase family.</text>
</comment>
<sequence>MPLDKREQILQKWSREKRFIPLRIVFLLIKLVCFYNFFSRTDENGHNPTWEAIGYKVDTREKPRQKERPLEKGIIETINESDTTILQSLTEKGLHVSEDAEHNTYKIKCDVVIVGSGCGGGVAAAVLANSGQKVIVLEKGNYFVAQDYSSLEGPSMNELYECGGIASTIDAKMMIMAGSTVGGGSAVNWSASIKTPDSVLSEWSKRYKVPLFGSSTYQSAMERFILEDGKNGMKAKKCKGVVASTLRSKVTKKLQIESKVTISACGSLNTPPLMITSGLKNPNIGRNLHLHPSAFVWGYFPEDMTEFSGNNYEGGIITSIHKALAEDSTPRFIIETPALGPASFSAFCPWVSGKDMKDKMAKYGRTATIFTLVRDKGSGQVLKEGRVKYRLDQSDKESLRDGMRMGLRILIAAGAVEVGTYRSDGQRMKCKGVKQEDLEEFLDSVTVEGGPASKNELWNMFATAHQLGSCRMGGSEEEGAIDENGESWEAKGLYVCDGSVFPTAIGVNPMITIQSTAYCIANRIAETLKKEK</sequence>
<dbReference type="Proteomes" id="UP000634136">
    <property type="component" value="Unassembled WGS sequence"/>
</dbReference>
<evidence type="ECO:0000256" key="5">
    <source>
        <dbReference type="SAM" id="Phobius"/>
    </source>
</evidence>
<reference evidence="9" key="1">
    <citation type="submission" date="2020-09" db="EMBL/GenBank/DDBJ databases">
        <title>Genome-Enabled Discovery of Anthraquinone Biosynthesis in Senna tora.</title>
        <authorList>
            <person name="Kang S.-H."/>
            <person name="Pandey R.P."/>
            <person name="Lee C.-M."/>
            <person name="Sim J.-S."/>
            <person name="Jeong J.-T."/>
            <person name="Choi B.-S."/>
            <person name="Jung M."/>
            <person name="Ginzburg D."/>
            <person name="Zhao K."/>
            <person name="Won S.Y."/>
            <person name="Oh T.-J."/>
            <person name="Yu Y."/>
            <person name="Kim N.-H."/>
            <person name="Lee O.R."/>
            <person name="Lee T.-H."/>
            <person name="Bashyal P."/>
            <person name="Kim T.-S."/>
            <person name="Lee W.-H."/>
            <person name="Kawkins C."/>
            <person name="Kim C.-K."/>
            <person name="Kim J.S."/>
            <person name="Ahn B.O."/>
            <person name="Rhee S.Y."/>
            <person name="Sohng J.K."/>
        </authorList>
    </citation>
    <scope>NUCLEOTIDE SEQUENCE</scope>
    <source>
        <tissue evidence="9">Leaf</tissue>
    </source>
</reference>
<dbReference type="InterPro" id="IPR036188">
    <property type="entry name" value="FAD/NAD-bd_sf"/>
</dbReference>
<evidence type="ECO:0000259" key="6">
    <source>
        <dbReference type="Pfam" id="PF00732"/>
    </source>
</evidence>
<dbReference type="Pfam" id="PF05199">
    <property type="entry name" value="GMC_oxred_C"/>
    <property type="match status" value="1"/>
</dbReference>
<dbReference type="InterPro" id="IPR007867">
    <property type="entry name" value="GMC_OxRtase_C"/>
</dbReference>
<evidence type="ECO:0000256" key="4">
    <source>
        <dbReference type="ARBA" id="ARBA00023002"/>
    </source>
</evidence>
<dbReference type="GO" id="GO:0050660">
    <property type="term" value="F:flavin adenine dinucleotide binding"/>
    <property type="evidence" value="ECO:0007669"/>
    <property type="project" value="InterPro"/>
</dbReference>
<dbReference type="Gene3D" id="3.50.50.60">
    <property type="entry name" value="FAD/NAD(P)-binding domain"/>
    <property type="match status" value="2"/>
</dbReference>
<gene>
    <name evidence="9" type="ORF">G2W53_023907</name>
</gene>
<evidence type="ECO:0000259" key="8">
    <source>
        <dbReference type="Pfam" id="PF05199"/>
    </source>
</evidence>
<name>A0A834WDD4_9FABA</name>
<keyword evidence="10" id="KW-1185">Reference proteome</keyword>
<evidence type="ECO:0000256" key="3">
    <source>
        <dbReference type="ARBA" id="ARBA00022827"/>
    </source>
</evidence>
<keyword evidence="5" id="KW-0812">Transmembrane</keyword>
<keyword evidence="5" id="KW-1133">Transmembrane helix</keyword>
<dbReference type="PANTHER" id="PTHR46056">
    <property type="entry name" value="LONG-CHAIN-ALCOHOL OXIDASE"/>
    <property type="match status" value="1"/>
</dbReference>
<feature type="domain" description="Glucose-methanol-choline oxidoreductase C-terminal" evidence="8">
    <location>
        <begin position="386"/>
        <end position="517"/>
    </location>
</feature>
<dbReference type="OrthoDB" id="269227at2759"/>
<dbReference type="EMBL" id="JAAIUW010000008">
    <property type="protein sequence ID" value="KAF7818452.1"/>
    <property type="molecule type" value="Genomic_DNA"/>
</dbReference>
<evidence type="ECO:0000259" key="7">
    <source>
        <dbReference type="Pfam" id="PF00890"/>
    </source>
</evidence>
<keyword evidence="4" id="KW-0560">Oxidoreductase</keyword>
<dbReference type="InterPro" id="IPR000172">
    <property type="entry name" value="GMC_OxRdtase_N"/>
</dbReference>
<dbReference type="Pfam" id="PF00890">
    <property type="entry name" value="FAD_binding_2"/>
    <property type="match status" value="1"/>
</dbReference>
<dbReference type="AlphaFoldDB" id="A0A834WDD4"/>
<organism evidence="9 10">
    <name type="scientific">Senna tora</name>
    <dbReference type="NCBI Taxonomy" id="362788"/>
    <lineage>
        <taxon>Eukaryota</taxon>
        <taxon>Viridiplantae</taxon>
        <taxon>Streptophyta</taxon>
        <taxon>Embryophyta</taxon>
        <taxon>Tracheophyta</taxon>
        <taxon>Spermatophyta</taxon>
        <taxon>Magnoliopsida</taxon>
        <taxon>eudicotyledons</taxon>
        <taxon>Gunneridae</taxon>
        <taxon>Pentapetalae</taxon>
        <taxon>rosids</taxon>
        <taxon>fabids</taxon>
        <taxon>Fabales</taxon>
        <taxon>Fabaceae</taxon>
        <taxon>Caesalpinioideae</taxon>
        <taxon>Cassia clade</taxon>
        <taxon>Senna</taxon>
    </lineage>
</organism>
<evidence type="ECO:0000256" key="2">
    <source>
        <dbReference type="ARBA" id="ARBA00022630"/>
    </source>
</evidence>
<feature type="transmembrane region" description="Helical" evidence="5">
    <location>
        <begin position="20"/>
        <end position="38"/>
    </location>
</feature>
<dbReference type="SUPFAM" id="SSF51905">
    <property type="entry name" value="FAD/NAD(P)-binding domain"/>
    <property type="match status" value="1"/>
</dbReference>
<keyword evidence="5" id="KW-0472">Membrane</keyword>
<feature type="domain" description="Glucose-methanol-choline oxidoreductase N-terminal" evidence="6">
    <location>
        <begin position="156"/>
        <end position="223"/>
    </location>
</feature>
<evidence type="ECO:0000313" key="10">
    <source>
        <dbReference type="Proteomes" id="UP000634136"/>
    </source>
</evidence>
<dbReference type="InterPro" id="IPR003953">
    <property type="entry name" value="FAD-dep_OxRdtase_2_FAD-bd"/>
</dbReference>
<dbReference type="PANTHER" id="PTHR46056:SF12">
    <property type="entry name" value="LONG-CHAIN-ALCOHOL OXIDASE"/>
    <property type="match status" value="1"/>
</dbReference>
<proteinExistence type="inferred from homology"/>
<protein>
    <submittedName>
        <fullName evidence="9">Long-chain-alcohol oxidase FAO2</fullName>
    </submittedName>
</protein>
<keyword evidence="3" id="KW-0274">FAD</keyword>
<accession>A0A834WDD4</accession>
<evidence type="ECO:0000313" key="9">
    <source>
        <dbReference type="EMBL" id="KAF7818452.1"/>
    </source>
</evidence>
<keyword evidence="2" id="KW-0285">Flavoprotein</keyword>
<feature type="domain" description="FAD-dependent oxidoreductase 2 FAD-binding" evidence="7">
    <location>
        <begin position="110"/>
        <end position="143"/>
    </location>
</feature>
<dbReference type="GO" id="GO:0016614">
    <property type="term" value="F:oxidoreductase activity, acting on CH-OH group of donors"/>
    <property type="evidence" value="ECO:0007669"/>
    <property type="project" value="InterPro"/>
</dbReference>
<dbReference type="Pfam" id="PF00732">
    <property type="entry name" value="GMC_oxred_N"/>
    <property type="match status" value="1"/>
</dbReference>
<evidence type="ECO:0000256" key="1">
    <source>
        <dbReference type="ARBA" id="ARBA00010790"/>
    </source>
</evidence>